<feature type="domain" description="HTH LytTR-type" evidence="1">
    <location>
        <begin position="1"/>
        <end position="96"/>
    </location>
</feature>
<name>A0A7G9SHV4_9SPHN</name>
<organism evidence="2 3">
    <name type="scientific">Sphingomonas lutea</name>
    <dbReference type="NCBI Taxonomy" id="1045317"/>
    <lineage>
        <taxon>Bacteria</taxon>
        <taxon>Pseudomonadati</taxon>
        <taxon>Pseudomonadota</taxon>
        <taxon>Alphaproteobacteria</taxon>
        <taxon>Sphingomonadales</taxon>
        <taxon>Sphingomonadaceae</taxon>
        <taxon>Sphingomonas</taxon>
    </lineage>
</organism>
<keyword evidence="3" id="KW-1185">Reference proteome</keyword>
<evidence type="ECO:0000313" key="2">
    <source>
        <dbReference type="EMBL" id="QNN67429.1"/>
    </source>
</evidence>
<proteinExistence type="predicted"/>
<dbReference type="RefSeq" id="WP_187538018.1">
    <property type="nucleotide sequence ID" value="NZ_CP060718.1"/>
</dbReference>
<dbReference type="KEGG" id="slut:H9L13_00155"/>
<dbReference type="PROSITE" id="PS50930">
    <property type="entry name" value="HTH_LYTTR"/>
    <property type="match status" value="1"/>
</dbReference>
<dbReference type="AlphaFoldDB" id="A0A7G9SHV4"/>
<dbReference type="Gene3D" id="2.40.50.1020">
    <property type="entry name" value="LytTr DNA-binding domain"/>
    <property type="match status" value="1"/>
</dbReference>
<dbReference type="GO" id="GO:0003677">
    <property type="term" value="F:DNA binding"/>
    <property type="evidence" value="ECO:0007669"/>
    <property type="project" value="InterPro"/>
</dbReference>
<gene>
    <name evidence="2" type="ORF">H9L13_00155</name>
</gene>
<dbReference type="InterPro" id="IPR007492">
    <property type="entry name" value="LytTR_DNA-bd_dom"/>
</dbReference>
<sequence>MPSRLGTEIVALEAEDHYLRVHTMLGSDLVLMRLSDAIAAIGPDLGLQVHRSWWVARDAIREVVRTDQRSQLRLMNGLTVPVGRTYTAAVRGAVDLL</sequence>
<dbReference type="Proteomes" id="UP000515971">
    <property type="component" value="Chromosome"/>
</dbReference>
<dbReference type="EMBL" id="CP060718">
    <property type="protein sequence ID" value="QNN67429.1"/>
    <property type="molecule type" value="Genomic_DNA"/>
</dbReference>
<dbReference type="SMART" id="SM00850">
    <property type="entry name" value="LytTR"/>
    <property type="match status" value="1"/>
</dbReference>
<accession>A0A7G9SHV4</accession>
<protein>
    <submittedName>
        <fullName evidence="2">LytTR family transcriptional regulator</fullName>
    </submittedName>
</protein>
<reference evidence="2 3" key="1">
    <citation type="submission" date="2020-08" db="EMBL/GenBank/DDBJ databases">
        <title>Genome sequence of Sphingomonas lutea KCTC 23642T.</title>
        <authorList>
            <person name="Hyun D.-W."/>
            <person name="Bae J.-W."/>
        </authorList>
    </citation>
    <scope>NUCLEOTIDE SEQUENCE [LARGE SCALE GENOMIC DNA]</scope>
    <source>
        <strain evidence="2 3">KCTC 23642</strain>
    </source>
</reference>
<evidence type="ECO:0000313" key="3">
    <source>
        <dbReference type="Proteomes" id="UP000515971"/>
    </source>
</evidence>
<dbReference type="Pfam" id="PF04397">
    <property type="entry name" value="LytTR"/>
    <property type="match status" value="1"/>
</dbReference>
<evidence type="ECO:0000259" key="1">
    <source>
        <dbReference type="PROSITE" id="PS50930"/>
    </source>
</evidence>